<dbReference type="EMBL" id="BAABGN010000011">
    <property type="protein sequence ID" value="GAA4427577.1"/>
    <property type="molecule type" value="Genomic_DNA"/>
</dbReference>
<proteinExistence type="predicted"/>
<dbReference type="Proteomes" id="UP001500622">
    <property type="component" value="Unassembled WGS sequence"/>
</dbReference>
<organism evidence="1 2">
    <name type="scientific">Georgenia halophila</name>
    <dbReference type="NCBI Taxonomy" id="620889"/>
    <lineage>
        <taxon>Bacteria</taxon>
        <taxon>Bacillati</taxon>
        <taxon>Actinomycetota</taxon>
        <taxon>Actinomycetes</taxon>
        <taxon>Micrococcales</taxon>
        <taxon>Bogoriellaceae</taxon>
        <taxon>Georgenia</taxon>
    </lineage>
</organism>
<protein>
    <submittedName>
        <fullName evidence="1">Uncharacterized protein</fullName>
    </submittedName>
</protein>
<evidence type="ECO:0000313" key="2">
    <source>
        <dbReference type="Proteomes" id="UP001500622"/>
    </source>
</evidence>
<keyword evidence="2" id="KW-1185">Reference proteome</keyword>
<evidence type="ECO:0000313" key="1">
    <source>
        <dbReference type="EMBL" id="GAA4427577.1"/>
    </source>
</evidence>
<comment type="caution">
    <text evidence="1">The sequence shown here is derived from an EMBL/GenBank/DDBJ whole genome shotgun (WGS) entry which is preliminary data.</text>
</comment>
<accession>A0ABP8LDF2</accession>
<gene>
    <name evidence="1" type="ORF">GCM10023169_27770</name>
</gene>
<sequence>MQVCGLWPFSAGAGTPLLGAPLGRRHPGGATVAANPITWFQHGIINNPSVWFLSIPGVGKSTCVRRMILGLASRGVMPLVLGDLKPDYIDLIERRGAK</sequence>
<dbReference type="RefSeq" id="WP_345216853.1">
    <property type="nucleotide sequence ID" value="NZ_BAABGN010000011.1"/>
</dbReference>
<reference evidence="2" key="1">
    <citation type="journal article" date="2019" name="Int. J. Syst. Evol. Microbiol.">
        <title>The Global Catalogue of Microorganisms (GCM) 10K type strain sequencing project: providing services to taxonomists for standard genome sequencing and annotation.</title>
        <authorList>
            <consortium name="The Broad Institute Genomics Platform"/>
            <consortium name="The Broad Institute Genome Sequencing Center for Infectious Disease"/>
            <person name="Wu L."/>
            <person name="Ma J."/>
        </authorList>
    </citation>
    <scope>NUCLEOTIDE SEQUENCE [LARGE SCALE GENOMIC DNA]</scope>
    <source>
        <strain evidence="2">JCM 17810</strain>
    </source>
</reference>
<name>A0ABP8LDF2_9MICO</name>